<name>A0ABT7LP78_9BURK</name>
<dbReference type="RefSeq" id="WP_285984648.1">
    <property type="nucleotide sequence ID" value="NZ_JASVDS010000010.1"/>
</dbReference>
<organism evidence="1 2">
    <name type="scientific">Roseateles subflavus</name>
    <dbReference type="NCBI Taxonomy" id="3053353"/>
    <lineage>
        <taxon>Bacteria</taxon>
        <taxon>Pseudomonadati</taxon>
        <taxon>Pseudomonadota</taxon>
        <taxon>Betaproteobacteria</taxon>
        <taxon>Burkholderiales</taxon>
        <taxon>Sphaerotilaceae</taxon>
        <taxon>Roseateles</taxon>
    </lineage>
</organism>
<accession>A0ABT7LP78</accession>
<sequence length="151" mass="16588">MDLSLTFHDNTTGHQDIVLRFAGQEWICDSYYLAIDSALLPDVEDEQKIRTVLLRLHEQWLEAVCSLKVGETANLPFDLSDQCTGWLRCTATSNGFSVIQGWSSVEGWSFSPSSVGGLMHKLEDFRASGAAVEVASSEFLAAIRESASRAA</sequence>
<proteinExistence type="predicted"/>
<evidence type="ECO:0000313" key="2">
    <source>
        <dbReference type="Proteomes" id="UP001238603"/>
    </source>
</evidence>
<gene>
    <name evidence="1" type="ORF">QRD43_21900</name>
</gene>
<evidence type="ECO:0000313" key="1">
    <source>
        <dbReference type="EMBL" id="MDL5034574.1"/>
    </source>
</evidence>
<dbReference type="Proteomes" id="UP001238603">
    <property type="component" value="Unassembled WGS sequence"/>
</dbReference>
<comment type="caution">
    <text evidence="1">The sequence shown here is derived from an EMBL/GenBank/DDBJ whole genome shotgun (WGS) entry which is preliminary data.</text>
</comment>
<reference evidence="1 2" key="1">
    <citation type="submission" date="2023-06" db="EMBL/GenBank/DDBJ databases">
        <title>Pelomonas sp. APW6 16S ribosomal RNA gene genome sequencing and assembly.</title>
        <authorList>
            <person name="Woo H."/>
        </authorList>
    </citation>
    <scope>NUCLEOTIDE SEQUENCE [LARGE SCALE GENOMIC DNA]</scope>
    <source>
        <strain evidence="1 2">APW6</strain>
    </source>
</reference>
<keyword evidence="2" id="KW-1185">Reference proteome</keyword>
<dbReference type="EMBL" id="JASVDS010000010">
    <property type="protein sequence ID" value="MDL5034574.1"/>
    <property type="molecule type" value="Genomic_DNA"/>
</dbReference>
<protein>
    <submittedName>
        <fullName evidence="1">Uncharacterized protein</fullName>
    </submittedName>
</protein>